<evidence type="ECO:0000256" key="12">
    <source>
        <dbReference type="ARBA" id="ARBA00023170"/>
    </source>
</evidence>
<evidence type="ECO:0000256" key="15">
    <source>
        <dbReference type="RuleBase" id="RU003357"/>
    </source>
</evidence>
<evidence type="ECO:0000256" key="5">
    <source>
        <dbReference type="ARBA" id="ARBA00022496"/>
    </source>
</evidence>
<dbReference type="PANTHER" id="PTHR32552">
    <property type="entry name" value="FERRICHROME IRON RECEPTOR-RELATED"/>
    <property type="match status" value="1"/>
</dbReference>
<feature type="region of interest" description="Disordered" evidence="16">
    <location>
        <begin position="382"/>
        <end position="418"/>
    </location>
</feature>
<evidence type="ECO:0000256" key="14">
    <source>
        <dbReference type="PROSITE-ProRule" id="PRU01360"/>
    </source>
</evidence>
<evidence type="ECO:0000256" key="1">
    <source>
        <dbReference type="ARBA" id="ARBA00004571"/>
    </source>
</evidence>
<dbReference type="SUPFAM" id="SSF56935">
    <property type="entry name" value="Porins"/>
    <property type="match status" value="1"/>
</dbReference>
<evidence type="ECO:0000256" key="10">
    <source>
        <dbReference type="ARBA" id="ARBA00023077"/>
    </source>
</evidence>
<proteinExistence type="inferred from homology"/>
<keyword evidence="12 20" id="KW-0675">Receptor</keyword>
<evidence type="ECO:0000256" key="16">
    <source>
        <dbReference type="SAM" id="MobiDB-lite"/>
    </source>
</evidence>
<evidence type="ECO:0000259" key="19">
    <source>
        <dbReference type="Pfam" id="PF07715"/>
    </source>
</evidence>
<evidence type="ECO:0000256" key="4">
    <source>
        <dbReference type="ARBA" id="ARBA00022452"/>
    </source>
</evidence>
<evidence type="ECO:0000313" key="21">
    <source>
        <dbReference type="Proteomes" id="UP000275137"/>
    </source>
</evidence>
<dbReference type="InterPro" id="IPR036942">
    <property type="entry name" value="Beta-barrel_TonB_sf"/>
</dbReference>
<dbReference type="EMBL" id="RJVP01000001">
    <property type="protein sequence ID" value="ROH88496.1"/>
    <property type="molecule type" value="Genomic_DNA"/>
</dbReference>
<evidence type="ECO:0000313" key="20">
    <source>
        <dbReference type="EMBL" id="ROH88496.1"/>
    </source>
</evidence>
<name>A0A3N0V6S0_9PROT</name>
<feature type="compositionally biased region" description="Polar residues" evidence="16">
    <location>
        <begin position="502"/>
        <end position="518"/>
    </location>
</feature>
<reference evidence="20 21" key="1">
    <citation type="submission" date="2018-10" db="EMBL/GenBank/DDBJ databases">
        <authorList>
            <person name="Chen W.-M."/>
        </authorList>
    </citation>
    <scope>NUCLEOTIDE SEQUENCE [LARGE SCALE GENOMIC DNA]</scope>
    <source>
        <strain evidence="20 21">H-5</strain>
    </source>
</reference>
<comment type="subcellular location">
    <subcellularLocation>
        <location evidence="1 14">Cell outer membrane</location>
        <topology evidence="1 14">Multi-pass membrane protein</topology>
    </subcellularLocation>
</comment>
<sequence length="725" mass="77891">MSNKTKSSRQFKLKPAVSALALVFGSTVYAEEAATLPVVDVKASKVEEALGYKAERSANQKFTAPLLDTPKTVTVITSDVIQDSGATTFQEALRTTPGITFGAAEGGGAFGDRPFIRGFDVQGSTYVDGVRDLGSQSREIFAIERIEVLKGPSGAFDGRGSAGGSINIITKQPKAENFVRGSVGLGTDDYMRGTIDVNQKLGDDVAVRLVGMAHDADTPGRDHVTGRRYGVAPSITLGLNSATSATISLYHLETDELPDWGIPYFNNGTSIVGKPLSVDKDNFYGIKDRDFRKTRVDIGTAAIKHEFDNGVVLRNTTRVSSVNNDYVMTRPTVSVADLAAGLVTRSTRGRDSTTQGIANLTDLTVRFDTAALKHTVNTGVEFSDEETDARTYQTVNGPSADLNNPNANDPSPDSLPALTSTKSRVLSRSAYVFDSIELSKQWILNLGLRYDNYDSNAQSSAAGAPRFSNSKGFFNYQTGIVYKMTPSSSLYASYGTASSPVGSAAGTGNQENGNNLGVGTQDLDPERSKSYELGAKVEVMEDLLLTGALFYTQKTDARVATAVANEFVNAGKIAVKGIELGLAGKITKQWQVFGGYIFMDSELKDGGDQVGNAGTFGTSNEGNEIPTIARNSASLWTTYDLNPKFRVGGGAFYMDRVFANPGNTAYLPSYVRWDAMASYKLDKNLSLQLNVQNLTDERYFNATYTNHGALVAAGRLAFLSLNFNY</sequence>
<keyword evidence="4 14" id="KW-1134">Transmembrane beta strand</keyword>
<keyword evidence="10 15" id="KW-0798">TonB box</keyword>
<keyword evidence="13 14" id="KW-0998">Cell outer membrane</keyword>
<comment type="caution">
    <text evidence="20">The sequence shown here is derived from an EMBL/GenBank/DDBJ whole genome shotgun (WGS) entry which is preliminary data.</text>
</comment>
<dbReference type="GO" id="GO:0015344">
    <property type="term" value="F:siderophore uptake transmembrane transporter activity"/>
    <property type="evidence" value="ECO:0007669"/>
    <property type="project" value="TreeGrafter"/>
</dbReference>
<evidence type="ECO:0000259" key="18">
    <source>
        <dbReference type="Pfam" id="PF00593"/>
    </source>
</evidence>
<dbReference type="InterPro" id="IPR037066">
    <property type="entry name" value="Plug_dom_sf"/>
</dbReference>
<keyword evidence="11 14" id="KW-0472">Membrane</keyword>
<feature type="chain" id="PRO_5018323973" evidence="17">
    <location>
        <begin position="31"/>
        <end position="725"/>
    </location>
</feature>
<evidence type="ECO:0000256" key="3">
    <source>
        <dbReference type="ARBA" id="ARBA00022448"/>
    </source>
</evidence>
<dbReference type="GO" id="GO:0038023">
    <property type="term" value="F:signaling receptor activity"/>
    <property type="evidence" value="ECO:0007669"/>
    <property type="project" value="InterPro"/>
</dbReference>
<feature type="region of interest" description="Disordered" evidence="16">
    <location>
        <begin position="502"/>
        <end position="523"/>
    </location>
</feature>
<dbReference type="FunFam" id="2.170.130.10:FF:000001">
    <property type="entry name" value="Catecholate siderophore TonB-dependent receptor"/>
    <property type="match status" value="1"/>
</dbReference>
<accession>A0A3N0V6S0</accession>
<protein>
    <submittedName>
        <fullName evidence="20">TonB-dependent siderophore receptor</fullName>
    </submittedName>
</protein>
<feature type="compositionally biased region" description="Low complexity" evidence="16">
    <location>
        <begin position="398"/>
        <end position="416"/>
    </location>
</feature>
<dbReference type="InterPro" id="IPR039426">
    <property type="entry name" value="TonB-dep_rcpt-like"/>
</dbReference>
<dbReference type="CDD" id="cd01347">
    <property type="entry name" value="ligand_gated_channel"/>
    <property type="match status" value="1"/>
</dbReference>
<evidence type="ECO:0000256" key="13">
    <source>
        <dbReference type="ARBA" id="ARBA00023237"/>
    </source>
</evidence>
<dbReference type="Proteomes" id="UP000275137">
    <property type="component" value="Unassembled WGS sequence"/>
</dbReference>
<dbReference type="RefSeq" id="WP_123236487.1">
    <property type="nucleotide sequence ID" value="NZ_RJVP01000001.1"/>
</dbReference>
<dbReference type="GO" id="GO:0015891">
    <property type="term" value="P:siderophore transport"/>
    <property type="evidence" value="ECO:0007669"/>
    <property type="project" value="InterPro"/>
</dbReference>
<dbReference type="NCBIfam" id="TIGR01783">
    <property type="entry name" value="TonB-siderophor"/>
    <property type="match status" value="1"/>
</dbReference>
<dbReference type="PANTHER" id="PTHR32552:SF89">
    <property type="entry name" value="CATECHOLATE SIDEROPHORE RECEPTOR FIU"/>
    <property type="match status" value="1"/>
</dbReference>
<evidence type="ECO:0000256" key="6">
    <source>
        <dbReference type="ARBA" id="ARBA00022692"/>
    </source>
</evidence>
<evidence type="ECO:0000256" key="2">
    <source>
        <dbReference type="ARBA" id="ARBA00009810"/>
    </source>
</evidence>
<gene>
    <name evidence="20" type="ORF">ED236_03340</name>
</gene>
<evidence type="ECO:0000256" key="17">
    <source>
        <dbReference type="SAM" id="SignalP"/>
    </source>
</evidence>
<keyword evidence="8" id="KW-0408">Iron</keyword>
<dbReference type="InterPro" id="IPR012910">
    <property type="entry name" value="Plug_dom"/>
</dbReference>
<dbReference type="Pfam" id="PF00593">
    <property type="entry name" value="TonB_dep_Rec_b-barrel"/>
    <property type="match status" value="1"/>
</dbReference>
<evidence type="ECO:0000256" key="8">
    <source>
        <dbReference type="ARBA" id="ARBA00023004"/>
    </source>
</evidence>
<organism evidence="20 21">
    <name type="scientific">Pseudomethylobacillus aquaticus</name>
    <dbReference type="NCBI Taxonomy" id="2676064"/>
    <lineage>
        <taxon>Bacteria</taxon>
        <taxon>Pseudomonadati</taxon>
        <taxon>Pseudomonadota</taxon>
        <taxon>Betaproteobacteria</taxon>
        <taxon>Nitrosomonadales</taxon>
        <taxon>Methylophilaceae</taxon>
        <taxon>Pseudomethylobacillus</taxon>
    </lineage>
</organism>
<dbReference type="PROSITE" id="PS52016">
    <property type="entry name" value="TONB_DEPENDENT_REC_3"/>
    <property type="match status" value="1"/>
</dbReference>
<keyword evidence="3 14" id="KW-0813">Transport</keyword>
<keyword evidence="21" id="KW-1185">Reference proteome</keyword>
<evidence type="ECO:0000256" key="11">
    <source>
        <dbReference type="ARBA" id="ARBA00023136"/>
    </source>
</evidence>
<evidence type="ECO:0000256" key="9">
    <source>
        <dbReference type="ARBA" id="ARBA00023065"/>
    </source>
</evidence>
<dbReference type="InterPro" id="IPR000531">
    <property type="entry name" value="Beta-barrel_TonB"/>
</dbReference>
<feature type="domain" description="TonB-dependent receptor plug" evidence="19">
    <location>
        <begin position="66"/>
        <end position="164"/>
    </location>
</feature>
<keyword evidence="7 17" id="KW-0732">Signal</keyword>
<evidence type="ECO:0000256" key="7">
    <source>
        <dbReference type="ARBA" id="ARBA00022729"/>
    </source>
</evidence>
<dbReference type="AlphaFoldDB" id="A0A3N0V6S0"/>
<feature type="domain" description="TonB-dependent receptor-like beta-barrel" evidence="18">
    <location>
        <begin position="266"/>
        <end position="694"/>
    </location>
</feature>
<dbReference type="GO" id="GO:0009279">
    <property type="term" value="C:cell outer membrane"/>
    <property type="evidence" value="ECO:0007669"/>
    <property type="project" value="UniProtKB-SubCell"/>
</dbReference>
<dbReference type="Pfam" id="PF07715">
    <property type="entry name" value="Plug"/>
    <property type="match status" value="1"/>
</dbReference>
<feature type="signal peptide" evidence="17">
    <location>
        <begin position="1"/>
        <end position="30"/>
    </location>
</feature>
<dbReference type="InterPro" id="IPR010105">
    <property type="entry name" value="TonB_sidphr_rcpt"/>
</dbReference>
<keyword evidence="9" id="KW-0406">Ion transport</keyword>
<keyword evidence="6 14" id="KW-0812">Transmembrane</keyword>
<dbReference type="Gene3D" id="2.40.170.20">
    <property type="entry name" value="TonB-dependent receptor, beta-barrel domain"/>
    <property type="match status" value="1"/>
</dbReference>
<comment type="similarity">
    <text evidence="2 14 15">Belongs to the TonB-dependent receptor family.</text>
</comment>
<keyword evidence="5" id="KW-0410">Iron transport</keyword>
<dbReference type="Gene3D" id="2.170.130.10">
    <property type="entry name" value="TonB-dependent receptor, plug domain"/>
    <property type="match status" value="1"/>
</dbReference>